<dbReference type="Proteomes" id="UP000639403">
    <property type="component" value="Unassembled WGS sequence"/>
</dbReference>
<reference evidence="1" key="1">
    <citation type="submission" date="2020-11" db="EMBL/GenBank/DDBJ databases">
        <authorList>
            <person name="Koelle M."/>
            <person name="Horta M.A.C."/>
            <person name="Nowrousian M."/>
            <person name="Ohm R.A."/>
            <person name="Benz P."/>
            <person name="Pilgard A."/>
        </authorList>
    </citation>
    <scope>NUCLEOTIDE SEQUENCE</scope>
    <source>
        <strain evidence="1">FPRL280</strain>
    </source>
</reference>
<organism evidence="1 2">
    <name type="scientific">Rhodonia placenta</name>
    <dbReference type="NCBI Taxonomy" id="104341"/>
    <lineage>
        <taxon>Eukaryota</taxon>
        <taxon>Fungi</taxon>
        <taxon>Dikarya</taxon>
        <taxon>Basidiomycota</taxon>
        <taxon>Agaricomycotina</taxon>
        <taxon>Agaricomycetes</taxon>
        <taxon>Polyporales</taxon>
        <taxon>Adustoporiaceae</taxon>
        <taxon>Rhodonia</taxon>
    </lineage>
</organism>
<proteinExistence type="predicted"/>
<protein>
    <submittedName>
        <fullName evidence="1">Uncharacterized protein</fullName>
    </submittedName>
</protein>
<name>A0A8H7TYA5_9APHY</name>
<evidence type="ECO:0000313" key="2">
    <source>
        <dbReference type="Proteomes" id="UP000639403"/>
    </source>
</evidence>
<evidence type="ECO:0000313" key="1">
    <source>
        <dbReference type="EMBL" id="KAF9804474.1"/>
    </source>
</evidence>
<sequence>MNDSGSISTAKPILIDLPSQSIHLGEVGQKLAAGAGRGAETLTSGRWATEDREVDARCNPLVLSSSSAMDDTSLLRRNSVYHTCLTP</sequence>
<comment type="caution">
    <text evidence="1">The sequence shown here is derived from an EMBL/GenBank/DDBJ whole genome shotgun (WGS) entry which is preliminary data.</text>
</comment>
<dbReference type="AlphaFoldDB" id="A0A8H7TYA5"/>
<accession>A0A8H7TYA5</accession>
<gene>
    <name evidence="1" type="ORF">IEO21_09375</name>
</gene>
<dbReference type="EMBL" id="JADOXO010000437">
    <property type="protein sequence ID" value="KAF9804474.1"/>
    <property type="molecule type" value="Genomic_DNA"/>
</dbReference>
<reference evidence="1" key="2">
    <citation type="journal article" name="Front. Microbiol.">
        <title>Degradative Capacity of Two Strains of Rhodonia placenta: From Phenotype to Genotype.</title>
        <authorList>
            <person name="Kolle M."/>
            <person name="Horta M.A.C."/>
            <person name="Nowrousian M."/>
            <person name="Ohm R.A."/>
            <person name="Benz J.P."/>
            <person name="Pilgard A."/>
        </authorList>
    </citation>
    <scope>NUCLEOTIDE SEQUENCE</scope>
    <source>
        <strain evidence="1">FPRL280</strain>
    </source>
</reference>